<organism evidence="1 2">
    <name type="scientific">Lachnellula suecica</name>
    <dbReference type="NCBI Taxonomy" id="602035"/>
    <lineage>
        <taxon>Eukaryota</taxon>
        <taxon>Fungi</taxon>
        <taxon>Dikarya</taxon>
        <taxon>Ascomycota</taxon>
        <taxon>Pezizomycotina</taxon>
        <taxon>Leotiomycetes</taxon>
        <taxon>Helotiales</taxon>
        <taxon>Lachnaceae</taxon>
        <taxon>Lachnellula</taxon>
    </lineage>
</organism>
<dbReference type="EMBL" id="QGMK01000892">
    <property type="protein sequence ID" value="TVY76002.1"/>
    <property type="molecule type" value="Genomic_DNA"/>
</dbReference>
<dbReference type="Proteomes" id="UP000469558">
    <property type="component" value="Unassembled WGS sequence"/>
</dbReference>
<keyword evidence="2" id="KW-1185">Reference proteome</keyword>
<gene>
    <name evidence="1" type="ORF">LSUE1_G003929</name>
</gene>
<evidence type="ECO:0000313" key="1">
    <source>
        <dbReference type="EMBL" id="TVY76002.1"/>
    </source>
</evidence>
<name>A0A8T9C1Z9_9HELO</name>
<dbReference type="OrthoDB" id="408373at2759"/>
<proteinExistence type="predicted"/>
<feature type="non-terminal residue" evidence="1">
    <location>
        <position position="1"/>
    </location>
</feature>
<dbReference type="AlphaFoldDB" id="A0A8T9C1Z9"/>
<protein>
    <submittedName>
        <fullName evidence="1">Uncharacterized protein</fullName>
    </submittedName>
</protein>
<accession>A0A8T9C1Z9</accession>
<comment type="caution">
    <text evidence="1">The sequence shown here is derived from an EMBL/GenBank/DDBJ whole genome shotgun (WGS) entry which is preliminary data.</text>
</comment>
<evidence type="ECO:0000313" key="2">
    <source>
        <dbReference type="Proteomes" id="UP000469558"/>
    </source>
</evidence>
<sequence>MHSAGGFIGSGTVEGLGLEARSKQGKKGGVRKLVFSATGVFPEESMIQPMLFFEHYGGRLWCKDTKPYLFNDRSG</sequence>
<reference evidence="1 2" key="1">
    <citation type="submission" date="2018-05" db="EMBL/GenBank/DDBJ databases">
        <title>Genome sequencing and assembly of the regulated plant pathogen Lachnellula willkommii and related sister species for the development of diagnostic species identification markers.</title>
        <authorList>
            <person name="Giroux E."/>
            <person name="Bilodeau G."/>
        </authorList>
    </citation>
    <scope>NUCLEOTIDE SEQUENCE [LARGE SCALE GENOMIC DNA]</scope>
    <source>
        <strain evidence="1 2">CBS 268.59</strain>
    </source>
</reference>